<dbReference type="GO" id="GO:0007155">
    <property type="term" value="P:cell adhesion"/>
    <property type="evidence" value="ECO:0007669"/>
    <property type="project" value="InterPro"/>
</dbReference>
<evidence type="ECO:0000313" key="6">
    <source>
        <dbReference type="EMBL" id="WFG39039.1"/>
    </source>
</evidence>
<evidence type="ECO:0000313" key="5">
    <source>
        <dbReference type="EMBL" id="MDG0866242.1"/>
    </source>
</evidence>
<reference evidence="7" key="3">
    <citation type="submission" date="2023-06" db="EMBL/GenBank/DDBJ databases">
        <title>Pangenomics reveal diversification of enzyme families and niche specialization in globally abundant SAR202 bacteria.</title>
        <authorList>
            <person name="Saw J.H.W."/>
        </authorList>
    </citation>
    <scope>NUCLEOTIDE SEQUENCE [LARGE SCALE GENOMIC DNA]</scope>
    <source>
        <strain evidence="7">JH1073</strain>
    </source>
</reference>
<sequence length="318" mass="34091">MILGINSMSKHSVVIALLLALSALLITACKSDVGAQQGEKVSVVTTTYPLTFIAERIGADRIEVNQLVKPGVEAHDFEPAPSDVRAISNSDLFIYNHPAFESWALNAATASGDDGNKSTVAVQTITEEIEHEDHGGQSHDDDTLDAHVWLNPLEAQEQADRILSALIEVDPDGSQVYTRNADALEIELRALDELIAKQLANCELDSVVVSHLAFGHMAEQYGFSQIGLAGLSPEFESGPSQLANVIERINELGIRHILQEPIVSDRLASTVSAETGTELLTLHPLEVRTASEASAGKSYLDIMKSNAAALATAMNCSN</sequence>
<protein>
    <recommendedName>
        <fullName evidence="9">Zinc ABC transporter substrate-binding protein</fullName>
    </recommendedName>
</protein>
<proteinExistence type="inferred from homology"/>
<dbReference type="Gene3D" id="3.40.50.1980">
    <property type="entry name" value="Nitrogenase molybdenum iron protein domain"/>
    <property type="match status" value="2"/>
</dbReference>
<dbReference type="AlphaFoldDB" id="A0AAJ5ZD60"/>
<evidence type="ECO:0008006" key="9">
    <source>
        <dbReference type="Google" id="ProtNLM"/>
    </source>
</evidence>
<evidence type="ECO:0000313" key="8">
    <source>
        <dbReference type="Proteomes" id="UP001321249"/>
    </source>
</evidence>
<dbReference type="GO" id="GO:0046872">
    <property type="term" value="F:metal ion binding"/>
    <property type="evidence" value="ECO:0007669"/>
    <property type="project" value="InterPro"/>
</dbReference>
<evidence type="ECO:0000313" key="7">
    <source>
        <dbReference type="Proteomes" id="UP001219901"/>
    </source>
</evidence>
<evidence type="ECO:0000256" key="4">
    <source>
        <dbReference type="RuleBase" id="RU003512"/>
    </source>
</evidence>
<dbReference type="Pfam" id="PF01297">
    <property type="entry name" value="ZnuA"/>
    <property type="match status" value="1"/>
</dbReference>
<reference evidence="7 8" key="1">
    <citation type="submission" date="2019-11" db="EMBL/GenBank/DDBJ databases">
        <authorList>
            <person name="Cho J.-C."/>
        </authorList>
    </citation>
    <scope>NUCLEOTIDE SEQUENCE [LARGE SCALE GENOMIC DNA]</scope>
    <source>
        <strain evidence="6 7">JH1073</strain>
        <strain evidence="5 8">JH702</strain>
    </source>
</reference>
<reference evidence="6" key="2">
    <citation type="journal article" date="2023" name="Nat. Commun.">
        <title>Cultivation of marine bacteria of the SAR202 clade.</title>
        <authorList>
            <person name="Lim Y."/>
            <person name="Seo J.H."/>
            <person name="Giovannoni S.J."/>
            <person name="Kang I."/>
            <person name="Cho J.C."/>
        </authorList>
    </citation>
    <scope>NUCLEOTIDE SEQUENCE</scope>
    <source>
        <strain evidence="6">JH1073</strain>
    </source>
</reference>
<dbReference type="PANTHER" id="PTHR42953:SF3">
    <property type="entry name" value="HIGH-AFFINITY ZINC UPTAKE SYSTEM PROTEIN ZNUA"/>
    <property type="match status" value="1"/>
</dbReference>
<dbReference type="PRINTS" id="PR00691">
    <property type="entry name" value="ADHESINB"/>
</dbReference>
<dbReference type="Proteomes" id="UP001219901">
    <property type="component" value="Chromosome"/>
</dbReference>
<dbReference type="InterPro" id="IPR050492">
    <property type="entry name" value="Bact_metal-bind_prot9"/>
</dbReference>
<keyword evidence="3" id="KW-0732">Signal</keyword>
<keyword evidence="7" id="KW-1185">Reference proteome</keyword>
<dbReference type="InterPro" id="IPR006128">
    <property type="entry name" value="Lipoprotein_PsaA-like"/>
</dbReference>
<evidence type="ECO:0000256" key="3">
    <source>
        <dbReference type="ARBA" id="ARBA00022729"/>
    </source>
</evidence>
<dbReference type="SUPFAM" id="SSF53807">
    <property type="entry name" value="Helical backbone' metal receptor"/>
    <property type="match status" value="1"/>
</dbReference>
<organism evidence="6 7">
    <name type="scientific">Candidatus Lucifugimonas marina</name>
    <dbReference type="NCBI Taxonomy" id="3038979"/>
    <lineage>
        <taxon>Bacteria</taxon>
        <taxon>Bacillati</taxon>
        <taxon>Chloroflexota</taxon>
        <taxon>Dehalococcoidia</taxon>
        <taxon>SAR202 cluster</taxon>
        <taxon>Candidatus Lucifugimonadales</taxon>
        <taxon>Candidatus Lucifugimonadaceae</taxon>
        <taxon>Candidatus Lucifugimonas</taxon>
    </lineage>
</organism>
<evidence type="ECO:0000256" key="1">
    <source>
        <dbReference type="ARBA" id="ARBA00011028"/>
    </source>
</evidence>
<keyword evidence="2 4" id="KW-0813">Transport</keyword>
<dbReference type="Proteomes" id="UP001321249">
    <property type="component" value="Unassembled WGS sequence"/>
</dbReference>
<dbReference type="InterPro" id="IPR006127">
    <property type="entry name" value="ZnuA-like"/>
</dbReference>
<accession>A0AAJ5ZD60</accession>
<comment type="similarity">
    <text evidence="1 4">Belongs to the bacterial solute-binding protein 9 family.</text>
</comment>
<gene>
    <name evidence="5" type="ORF">GKO46_04045</name>
    <name evidence="6" type="ORF">GKO48_05215</name>
</gene>
<dbReference type="GO" id="GO:0030001">
    <property type="term" value="P:metal ion transport"/>
    <property type="evidence" value="ECO:0007669"/>
    <property type="project" value="InterPro"/>
</dbReference>
<evidence type="ECO:0000256" key="2">
    <source>
        <dbReference type="ARBA" id="ARBA00022448"/>
    </source>
</evidence>
<dbReference type="EMBL" id="CP046147">
    <property type="protein sequence ID" value="WFG39039.1"/>
    <property type="molecule type" value="Genomic_DNA"/>
</dbReference>
<name>A0AAJ5ZD60_9CHLR</name>
<dbReference type="PRINTS" id="PR00690">
    <property type="entry name" value="ADHESNFAMILY"/>
</dbReference>
<dbReference type="InterPro" id="IPR006129">
    <property type="entry name" value="AdhesinB"/>
</dbReference>
<dbReference type="PANTHER" id="PTHR42953">
    <property type="entry name" value="HIGH-AFFINITY ZINC UPTAKE SYSTEM PROTEIN ZNUA-RELATED"/>
    <property type="match status" value="1"/>
</dbReference>
<dbReference type="EMBL" id="WMBE01000001">
    <property type="protein sequence ID" value="MDG0866242.1"/>
    <property type="molecule type" value="Genomic_DNA"/>
</dbReference>